<evidence type="ECO:0000313" key="1">
    <source>
        <dbReference type="EMBL" id="GAD76081.1"/>
    </source>
</evidence>
<reference evidence="1 2" key="1">
    <citation type="submission" date="2013-09" db="EMBL/GenBank/DDBJ databases">
        <title>Whole genome shotgun sequence of Vibrio azureus NBRC 104587.</title>
        <authorList>
            <person name="Isaki S."/>
            <person name="Hosoyama A."/>
            <person name="Numata M."/>
            <person name="Hashimoto M."/>
            <person name="Hosoyama Y."/>
            <person name="Tsuchikane K."/>
            <person name="Noguchi M."/>
            <person name="Hirakata S."/>
            <person name="Ichikawa N."/>
            <person name="Ohji S."/>
            <person name="Yamazoe A."/>
            <person name="Fujita N."/>
        </authorList>
    </citation>
    <scope>NUCLEOTIDE SEQUENCE [LARGE SCALE GENOMIC DNA]</scope>
    <source>
        <strain evidence="1 2">NBRC 104587</strain>
    </source>
</reference>
<dbReference type="RefSeq" id="WP_021709833.1">
    <property type="nucleotide sequence ID" value="NZ_BAOB01000190.1"/>
</dbReference>
<gene>
    <name evidence="1" type="ORF">VAZ01S_036_00250</name>
</gene>
<evidence type="ECO:0000313" key="2">
    <source>
        <dbReference type="Proteomes" id="UP000016567"/>
    </source>
</evidence>
<keyword evidence="2" id="KW-1185">Reference proteome</keyword>
<sequence>MLSPWDKSRKTTNAAYKPIADECSPSITAESPIKEFVQPDAMFAINIKLYCNAEATHHLKTGEWLLGKTEAEASTSAWKIEETNENSCILTTQCSVSEPKKLHHNAFINSGHSQTYNVTPNPKQSNKINAEFIPIKLAVQITPNLLAWPTEGYFYHFVDAELLREYKILGKNRYAYQITLSNKQFLTDELLSEHHYSSMIIPYKVEQSLCDNQHLLYTAEKLSSSQLNDINKSWLDDNATSLDLEHIVAIATAKGSPVRRRPVEQEPQEPLIKDYKIGGVYPFSSIWGQYTTPITADNATHIHYAALPAQLPIINITTLTIVQKNRIFVGDEREIAGAIDSPDPHFPIETISATGKRIMPSELLGESLAAQAVSVDLINRQLMTLNSNTMKEVQESGELVFTGMQYQHAHGTLGAIRIVDVPAGEKPEKLTCQMAYWVAQGKFLNVPKHPDPHRDHLYIFTPSFSGCSFVVDDWDDKHIRVYHVEGSREDKQYNHVKVHGNGLINYMSFLDYGFYQEGETTFKNTTGFAFMQYNTEIKKWEIHYQKQEHAQMIERYQTHAKSFFSSEKHTAQIRMSKDSKIVGTGKIVIER</sequence>
<dbReference type="OrthoDB" id="8596416at2"/>
<proteinExistence type="predicted"/>
<dbReference type="CDD" id="cd20709">
    <property type="entry name" value="MIX_V"/>
    <property type="match status" value="1"/>
</dbReference>
<dbReference type="Proteomes" id="UP000016567">
    <property type="component" value="Unassembled WGS sequence"/>
</dbReference>
<dbReference type="eggNOG" id="COG1388">
    <property type="taxonomic scope" value="Bacteria"/>
</dbReference>
<accession>U3A7Y9</accession>
<organism evidence="1 2">
    <name type="scientific">Vibrio azureus NBRC 104587</name>
    <dbReference type="NCBI Taxonomy" id="1219077"/>
    <lineage>
        <taxon>Bacteria</taxon>
        <taxon>Pseudomonadati</taxon>
        <taxon>Pseudomonadota</taxon>
        <taxon>Gammaproteobacteria</taxon>
        <taxon>Vibrionales</taxon>
        <taxon>Vibrionaceae</taxon>
        <taxon>Vibrio</taxon>
    </lineage>
</organism>
<dbReference type="EMBL" id="BATL01000036">
    <property type="protein sequence ID" value="GAD76081.1"/>
    <property type="molecule type" value="Genomic_DNA"/>
</dbReference>
<name>U3A7Y9_9VIBR</name>
<dbReference type="AlphaFoldDB" id="U3A7Y9"/>
<protein>
    <submittedName>
        <fullName evidence="1">Uncharacterized protein</fullName>
    </submittedName>
</protein>
<comment type="caution">
    <text evidence="1">The sequence shown here is derived from an EMBL/GenBank/DDBJ whole genome shotgun (WGS) entry which is preliminary data.</text>
</comment>